<sequence>MSKASPEIISTYKQDSSALTLKWLGKPLKPKEDYRLVRGRGMFVDDVQLPRMVYAAFARSPYAHAKIKSIDISRAASVPGVLLIWTGEDLKKRMRPLPQATPPPARNAIDYPLAVEKVRFQGEPVAMVVAESRYAAEDAASQIDVDYEPLPVVVDAEKALELGAPLVHDEVGTNLIAHVHYKWGDVDHYFQHADMVVEGKFHYHRFTGAPLEPNAVVADYDERADVITVYCNNQAPMEWLPQLSAGLNMPYPKVRVVTRDIGGGFGTKLVNYVYMVLASLASKELRRPVKYVETRTENLQAAAHNAERTCYVSAAVQRDGTVLAMKMKCLDDDGAYARHEPAGMTVWAQVSTGMYRLRALENDFYAVFTNKCPSTSIRGFSRAPHLFMIERMMDRIARKLGMDPAEIRMRNLVRPEDMPYMTPSGGLYDSGNWPEGLRKALEAADYQGWRRKQEELRRQGRIIGIGVVVGSDSAGPNMAQVKMYNPGLPYTSGTEGALVQMTPDGKVRVTLGTSPQGMGHETTAAQVVADVLDVDYDDIYVQTGFDSFTSVYTMHSGTYGSRFAPLGLSAVYLAAARLKEKLAKISAYVLNCPGGDVVIEGGKAYCRADPQRSTDLKRIARIAYGNVNEMPPGMEPGLYSIAIFRPPFQNPDENKRANLALTYSYNVHVVVVEIDPETGMPRILNYVALEDSGRIVNPLVVDGQVHGAVAHGLAEALYEKYQYDENGNLLNSNFVDYLAPTALEVPSISVLHMETPSPFTPTGAKGMGEGGGTAVQAVISAVEDALAPLGGELEESHADPEVILRILKGTSS</sequence>
<dbReference type="InterPro" id="IPR046867">
    <property type="entry name" value="AldOxase/xan_DH_MoCoBD2"/>
</dbReference>
<dbReference type="SUPFAM" id="SSF56003">
    <property type="entry name" value="Molybdenum cofactor-binding domain"/>
    <property type="match status" value="1"/>
</dbReference>
<dbReference type="Pfam" id="PF01315">
    <property type="entry name" value="Ald_Xan_dh_C"/>
    <property type="match status" value="1"/>
</dbReference>
<evidence type="ECO:0000313" key="4">
    <source>
        <dbReference type="EMBL" id="BBE42350.1"/>
    </source>
</evidence>
<evidence type="ECO:0000313" key="5">
    <source>
        <dbReference type="Proteomes" id="UP000509448"/>
    </source>
</evidence>
<dbReference type="Gene3D" id="3.30.365.10">
    <property type="entry name" value="Aldehyde oxidase/xanthine dehydrogenase, molybdopterin binding domain"/>
    <property type="match status" value="4"/>
</dbReference>
<dbReference type="PANTHER" id="PTHR11908:SF132">
    <property type="entry name" value="ALDEHYDE OXIDASE 1-RELATED"/>
    <property type="match status" value="1"/>
</dbReference>
<dbReference type="SMART" id="SM01008">
    <property type="entry name" value="Ald_Xan_dh_C"/>
    <property type="match status" value="1"/>
</dbReference>
<keyword evidence="2 4" id="KW-0560">Oxidoreductase</keyword>
<evidence type="ECO:0000256" key="1">
    <source>
        <dbReference type="ARBA" id="ARBA00022505"/>
    </source>
</evidence>
<evidence type="ECO:0000256" key="2">
    <source>
        <dbReference type="ARBA" id="ARBA00023002"/>
    </source>
</evidence>
<dbReference type="InterPro" id="IPR037165">
    <property type="entry name" value="AldOxase/xan_DH_Mopterin-bd_sf"/>
</dbReference>
<dbReference type="InterPro" id="IPR008274">
    <property type="entry name" value="AldOxase/xan_DH_MoCoBD1"/>
</dbReference>
<dbReference type="GO" id="GO:0043885">
    <property type="term" value="F:anaerobic carbon-monoxide dehydrogenase activity"/>
    <property type="evidence" value="ECO:0007669"/>
    <property type="project" value="UniProtKB-EC"/>
</dbReference>
<dbReference type="Pfam" id="PF20256">
    <property type="entry name" value="MoCoBD_2"/>
    <property type="match status" value="1"/>
</dbReference>
<dbReference type="Gene3D" id="3.90.1170.50">
    <property type="entry name" value="Aldehyde oxidase/xanthine dehydrogenase, a/b hammerhead"/>
    <property type="match status" value="1"/>
</dbReference>
<gene>
    <name evidence="4" type="ORF">NAS2_0961</name>
</gene>
<protein>
    <submittedName>
        <fullName evidence="4">Carbon monoxide dehydrogenase large chain</fullName>
        <ecNumber evidence="4">1.2.7.4</ecNumber>
    </submittedName>
</protein>
<dbReference type="InterPro" id="IPR036856">
    <property type="entry name" value="Ald_Oxase/Xan_DH_a/b_sf"/>
</dbReference>
<dbReference type="KEGG" id="ccai:NAS2_0961"/>
<dbReference type="GO" id="GO:0005506">
    <property type="term" value="F:iron ion binding"/>
    <property type="evidence" value="ECO:0007669"/>
    <property type="project" value="InterPro"/>
</dbReference>
<dbReference type="Proteomes" id="UP000509448">
    <property type="component" value="Chromosome"/>
</dbReference>
<dbReference type="InterPro" id="IPR016208">
    <property type="entry name" value="Ald_Oxase/xanthine_DH-like"/>
</dbReference>
<dbReference type="OrthoDB" id="57164at2157"/>
<accession>A0A4V0P1N6</accession>
<dbReference type="SUPFAM" id="SSF54665">
    <property type="entry name" value="CO dehydrogenase molybdoprotein N-domain-like"/>
    <property type="match status" value="1"/>
</dbReference>
<dbReference type="EC" id="1.2.7.4" evidence="4"/>
<reference evidence="4 5" key="1">
    <citation type="journal article" date="2019" name="ISME J.">
        <title>Isolation and characterization of a thermophilic sulfur- and iron-reducing thaumarchaeote from a terrestrial acidic hot spring.</title>
        <authorList>
            <person name="Kato S."/>
            <person name="Itoh T."/>
            <person name="Yuki M."/>
            <person name="Nagamori M."/>
            <person name="Ohnishi M."/>
            <person name="Uematsu K."/>
            <person name="Suzuki K."/>
            <person name="Takashina T."/>
            <person name="Ohkuma M."/>
        </authorList>
    </citation>
    <scope>NUCLEOTIDE SEQUENCE [LARGE SCALE GENOMIC DNA]</scope>
    <source>
        <strain evidence="4 5">NAS-02</strain>
    </source>
</reference>
<name>A0A4V0P1N6_9ARCH</name>
<dbReference type="Pfam" id="PF02738">
    <property type="entry name" value="MoCoBD_1"/>
    <property type="match status" value="1"/>
</dbReference>
<evidence type="ECO:0000259" key="3">
    <source>
        <dbReference type="SMART" id="SM01008"/>
    </source>
</evidence>
<organism evidence="4 5">
    <name type="scientific">Conexivisphaera calida</name>
    <dbReference type="NCBI Taxonomy" id="1874277"/>
    <lineage>
        <taxon>Archaea</taxon>
        <taxon>Nitrososphaerota</taxon>
        <taxon>Conexivisphaeria</taxon>
        <taxon>Conexivisphaerales</taxon>
        <taxon>Conexivisphaeraceae</taxon>
        <taxon>Conexivisphaera</taxon>
    </lineage>
</organism>
<keyword evidence="5" id="KW-1185">Reference proteome</keyword>
<dbReference type="RefSeq" id="WP_174448593.1">
    <property type="nucleotide sequence ID" value="NZ_AP018732.1"/>
</dbReference>
<feature type="domain" description="Aldehyde oxidase/xanthine dehydrogenase a/b hammerhead" evidence="3">
    <location>
        <begin position="38"/>
        <end position="151"/>
    </location>
</feature>
<keyword evidence="1" id="KW-0500">Molybdenum</keyword>
<proteinExistence type="predicted"/>
<dbReference type="PANTHER" id="PTHR11908">
    <property type="entry name" value="XANTHINE DEHYDROGENASE"/>
    <property type="match status" value="1"/>
</dbReference>
<dbReference type="GeneID" id="55584774"/>
<dbReference type="EMBL" id="AP018732">
    <property type="protein sequence ID" value="BBE42350.1"/>
    <property type="molecule type" value="Genomic_DNA"/>
</dbReference>
<dbReference type="AlphaFoldDB" id="A0A4V0P1N6"/>
<dbReference type="InterPro" id="IPR000674">
    <property type="entry name" value="Ald_Oxase/Xan_DH_a/b"/>
</dbReference>